<dbReference type="Proteomes" id="UP000277890">
    <property type="component" value="Unassembled WGS sequence"/>
</dbReference>
<comment type="caution">
    <text evidence="1">The sequence shown here is derived from an EMBL/GenBank/DDBJ whole genome shotgun (WGS) entry which is preliminary data.</text>
</comment>
<dbReference type="RefSeq" id="WP_125371196.1">
    <property type="nucleotide sequence ID" value="NZ_RJPO01000003.1"/>
</dbReference>
<reference evidence="1 2" key="1">
    <citation type="submission" date="2018-11" db="EMBL/GenBank/DDBJ databases">
        <title>Species Designations Belie Phenotypic and Genotypic Heterogeneity in Oral Streptococci.</title>
        <authorList>
            <person name="Velsko I."/>
        </authorList>
    </citation>
    <scope>NUCLEOTIDE SEQUENCE [LARGE SCALE GENOMIC DNA]</scope>
    <source>
        <strain evidence="1 2">A54</strain>
    </source>
</reference>
<accession>A0A3R9LTJ3</accession>
<evidence type="ECO:0000313" key="2">
    <source>
        <dbReference type="Proteomes" id="UP000277890"/>
    </source>
</evidence>
<gene>
    <name evidence="1" type="ORF">D8794_00800</name>
</gene>
<sequence length="409" mass="49845">MNDIFSFYKKITEDRDYSFVYEICFDTILEQFGYKSQTEFEKKHLTNDEYQQILDAFEHYLKRYFTVQELQQVVTKETYYYVSKDNLYRKIQYLEKNTIFLEKINKLQTTYNNNKPAMQIIHNNKAGRPKKSYNIFFVACLIEYIKQEQEKKKIVKHIKIQNLGELRQHLNNTMTDSEAYWEIILEKFDEIEDRYFKEIIKDYGMAYRNIMKILEFNRMVLENQKDLIEATNINTEEIKSIIQEYINYFINRTSLITELSSKESINYFLQDNSSFLNNTENFFEEFAVETIECDIEFYRKHASDYKFKKSSIYFCIHARKRIEEQTKIDIKNNNFYLIDNHIQLLKDFSKRYIEKPILEVEEIYKDLDWQFHLSVKNPIRQLLIDGIKASDNTTQTQQLREFLIDYKWL</sequence>
<name>A0A3R9LTJ3_STRCR</name>
<organism evidence="1 2">
    <name type="scientific">Streptococcus cristatus</name>
    <dbReference type="NCBI Taxonomy" id="45634"/>
    <lineage>
        <taxon>Bacteria</taxon>
        <taxon>Bacillati</taxon>
        <taxon>Bacillota</taxon>
        <taxon>Bacilli</taxon>
        <taxon>Lactobacillales</taxon>
        <taxon>Streptococcaceae</taxon>
        <taxon>Streptococcus</taxon>
    </lineage>
</organism>
<dbReference type="AlphaFoldDB" id="A0A3R9LTJ3"/>
<proteinExistence type="predicted"/>
<evidence type="ECO:0000313" key="1">
    <source>
        <dbReference type="EMBL" id="RSJ87914.1"/>
    </source>
</evidence>
<protein>
    <submittedName>
        <fullName evidence="1">Uncharacterized protein</fullName>
    </submittedName>
</protein>
<dbReference type="EMBL" id="RJPQ01000001">
    <property type="protein sequence ID" value="RSJ87914.1"/>
    <property type="molecule type" value="Genomic_DNA"/>
</dbReference>